<proteinExistence type="predicted"/>
<dbReference type="Proteomes" id="UP001154078">
    <property type="component" value="Chromosome 11"/>
</dbReference>
<dbReference type="OrthoDB" id="6703815at2759"/>
<organism evidence="1 2">
    <name type="scientific">Brassicogethes aeneus</name>
    <name type="common">Rape pollen beetle</name>
    <name type="synonym">Meligethes aeneus</name>
    <dbReference type="NCBI Taxonomy" id="1431903"/>
    <lineage>
        <taxon>Eukaryota</taxon>
        <taxon>Metazoa</taxon>
        <taxon>Ecdysozoa</taxon>
        <taxon>Arthropoda</taxon>
        <taxon>Hexapoda</taxon>
        <taxon>Insecta</taxon>
        <taxon>Pterygota</taxon>
        <taxon>Neoptera</taxon>
        <taxon>Endopterygota</taxon>
        <taxon>Coleoptera</taxon>
        <taxon>Polyphaga</taxon>
        <taxon>Cucujiformia</taxon>
        <taxon>Nitidulidae</taxon>
        <taxon>Meligethinae</taxon>
        <taxon>Brassicogethes</taxon>
    </lineage>
</organism>
<name>A0A9P0AWA2_BRAAE</name>
<evidence type="ECO:0000313" key="1">
    <source>
        <dbReference type="EMBL" id="CAH0549439.1"/>
    </source>
</evidence>
<accession>A0A9P0AWA2</accession>
<keyword evidence="2" id="KW-1185">Reference proteome</keyword>
<dbReference type="EMBL" id="OV121142">
    <property type="protein sequence ID" value="CAH0549439.1"/>
    <property type="molecule type" value="Genomic_DNA"/>
</dbReference>
<dbReference type="AlphaFoldDB" id="A0A9P0AWA2"/>
<evidence type="ECO:0000313" key="2">
    <source>
        <dbReference type="Proteomes" id="UP001154078"/>
    </source>
</evidence>
<reference evidence="1" key="1">
    <citation type="submission" date="2021-12" db="EMBL/GenBank/DDBJ databases">
        <authorList>
            <person name="King R."/>
        </authorList>
    </citation>
    <scope>NUCLEOTIDE SEQUENCE</scope>
</reference>
<sequence length="329" mass="39379">MTESRIFELILKNNTEITDYSFAKLNRDSVRVISSKFAEVIYETLKQKSKNSAIKRINILKFLNNLCVVNESHLHKESYSYHVNKIKCRYKKYDILEDIRSDLNGLNVDLRGEILKCSDRRNYKDRRKHLENIKKFDEEKINLHFKKPLLLTKKVSCCKTSKVLVQSLFGEEEIRNVDKKVIHDVEYRRKQIKFGYSVTNLQIKDFSEIVFIIFNELKSYGKLEMFECEFIEYTFNNCDKNKVVNFIILNFPFAYEKITIKLCKNILKCQNEQEINNFFTDLGDNKHYKLIQNICLENIELTYKIKSIIYELFCYSYCNENVLRFCNLF</sequence>
<gene>
    <name evidence="1" type="ORF">MELIAE_LOCUS2576</name>
</gene>
<protein>
    <submittedName>
        <fullName evidence="1">Uncharacterized protein</fullName>
    </submittedName>
</protein>